<dbReference type="Proteomes" id="UP001597369">
    <property type="component" value="Unassembled WGS sequence"/>
</dbReference>
<reference evidence="2" key="1">
    <citation type="journal article" date="2019" name="Int. J. Syst. Evol. Microbiol.">
        <title>The Global Catalogue of Microorganisms (GCM) 10K type strain sequencing project: providing services to taxonomists for standard genome sequencing and annotation.</title>
        <authorList>
            <consortium name="The Broad Institute Genomics Platform"/>
            <consortium name="The Broad Institute Genome Sequencing Center for Infectious Disease"/>
            <person name="Wu L."/>
            <person name="Ma J."/>
        </authorList>
    </citation>
    <scope>NUCLEOTIDE SEQUENCE [LARGE SCALE GENOMIC DNA]</scope>
    <source>
        <strain evidence="2">JCM 16545</strain>
    </source>
</reference>
<accession>A0ABW4WYN7</accession>
<evidence type="ECO:0000313" key="2">
    <source>
        <dbReference type="Proteomes" id="UP001597369"/>
    </source>
</evidence>
<organism evidence="1 2">
    <name type="scientific">Pontibacter silvestris</name>
    <dbReference type="NCBI Taxonomy" id="2305183"/>
    <lineage>
        <taxon>Bacteria</taxon>
        <taxon>Pseudomonadati</taxon>
        <taxon>Bacteroidota</taxon>
        <taxon>Cytophagia</taxon>
        <taxon>Cytophagales</taxon>
        <taxon>Hymenobacteraceae</taxon>
        <taxon>Pontibacter</taxon>
    </lineage>
</organism>
<comment type="caution">
    <text evidence="1">The sequence shown here is derived from an EMBL/GenBank/DDBJ whole genome shotgun (WGS) entry which is preliminary data.</text>
</comment>
<protein>
    <submittedName>
        <fullName evidence="1">Uncharacterized protein</fullName>
    </submittedName>
</protein>
<sequence>MLKKQSADQQWLGVSISSLCFWNTSLRNYLLDLCKKRGIGLIAVGKRTKVVLMQEPGKFTWRKRDFISHYNSEEQIRLSLSNSTCLRVA</sequence>
<gene>
    <name evidence="1" type="ORF">ACFSKU_13015</name>
</gene>
<name>A0ABW4WYN7_9BACT</name>
<dbReference type="EMBL" id="JBHUHV010000039">
    <property type="protein sequence ID" value="MFD2067808.1"/>
    <property type="molecule type" value="Genomic_DNA"/>
</dbReference>
<keyword evidence="2" id="KW-1185">Reference proteome</keyword>
<dbReference type="RefSeq" id="WP_229958707.1">
    <property type="nucleotide sequence ID" value="NZ_JAJJWI010000003.1"/>
</dbReference>
<proteinExistence type="predicted"/>
<evidence type="ECO:0000313" key="1">
    <source>
        <dbReference type="EMBL" id="MFD2067808.1"/>
    </source>
</evidence>